<protein>
    <recommendedName>
        <fullName evidence="5">Calcineurin-like phosphoesterase domain-containing protein</fullName>
    </recommendedName>
</protein>
<dbReference type="RefSeq" id="XP_025381235.1">
    <property type="nucleotide sequence ID" value="XM_025520724.1"/>
</dbReference>
<evidence type="ECO:0000256" key="1">
    <source>
        <dbReference type="ARBA" id="ARBA00022801"/>
    </source>
</evidence>
<dbReference type="AlphaFoldDB" id="A0A316YX64"/>
<evidence type="ECO:0000313" key="7">
    <source>
        <dbReference type="Proteomes" id="UP000245768"/>
    </source>
</evidence>
<evidence type="ECO:0000256" key="2">
    <source>
        <dbReference type="ARBA" id="ARBA00023180"/>
    </source>
</evidence>
<dbReference type="EMBL" id="KZ819634">
    <property type="protein sequence ID" value="PWN94037.1"/>
    <property type="molecule type" value="Genomic_DNA"/>
</dbReference>
<keyword evidence="7" id="KW-1185">Reference proteome</keyword>
<dbReference type="PANTHER" id="PTHR10340">
    <property type="entry name" value="SPHINGOMYELIN PHOSPHODIESTERASE"/>
    <property type="match status" value="1"/>
</dbReference>
<proteinExistence type="predicted"/>
<dbReference type="Proteomes" id="UP000245768">
    <property type="component" value="Unassembled WGS sequence"/>
</dbReference>
<dbReference type="Pfam" id="PF00149">
    <property type="entry name" value="Metallophos"/>
    <property type="match status" value="1"/>
</dbReference>
<keyword evidence="4" id="KW-0732">Signal</keyword>
<dbReference type="GO" id="GO:0008081">
    <property type="term" value="F:phosphoric diester hydrolase activity"/>
    <property type="evidence" value="ECO:0007669"/>
    <property type="project" value="TreeGrafter"/>
</dbReference>
<feature type="domain" description="Calcineurin-like phosphoesterase" evidence="5">
    <location>
        <begin position="43"/>
        <end position="326"/>
    </location>
</feature>
<dbReference type="PANTHER" id="PTHR10340:SF55">
    <property type="entry name" value="ENDOPOLYPHOSPHATASE"/>
    <property type="match status" value="1"/>
</dbReference>
<keyword evidence="1" id="KW-0378">Hydrolase</keyword>
<dbReference type="GO" id="GO:0005615">
    <property type="term" value="C:extracellular space"/>
    <property type="evidence" value="ECO:0007669"/>
    <property type="project" value="TreeGrafter"/>
</dbReference>
<dbReference type="InterPro" id="IPR029052">
    <property type="entry name" value="Metallo-depent_PP-like"/>
</dbReference>
<organism evidence="6 7">
    <name type="scientific">Acaromyces ingoldii</name>
    <dbReference type="NCBI Taxonomy" id="215250"/>
    <lineage>
        <taxon>Eukaryota</taxon>
        <taxon>Fungi</taxon>
        <taxon>Dikarya</taxon>
        <taxon>Basidiomycota</taxon>
        <taxon>Ustilaginomycotina</taxon>
        <taxon>Exobasidiomycetes</taxon>
        <taxon>Exobasidiales</taxon>
        <taxon>Cryptobasidiaceae</taxon>
        <taxon>Acaromyces</taxon>
    </lineage>
</organism>
<dbReference type="InParanoid" id="A0A316YX64"/>
<feature type="compositionally biased region" description="Basic residues" evidence="3">
    <location>
        <begin position="463"/>
        <end position="486"/>
    </location>
</feature>
<dbReference type="GO" id="GO:0004309">
    <property type="term" value="F:exopolyphosphatase activity"/>
    <property type="evidence" value="ECO:0007669"/>
    <property type="project" value="TreeGrafter"/>
</dbReference>
<dbReference type="STRING" id="215250.A0A316YX64"/>
<feature type="compositionally biased region" description="Acidic residues" evidence="3">
    <location>
        <begin position="440"/>
        <end position="453"/>
    </location>
</feature>
<evidence type="ECO:0000256" key="4">
    <source>
        <dbReference type="SAM" id="SignalP"/>
    </source>
</evidence>
<dbReference type="GO" id="GO:0000298">
    <property type="term" value="F:endopolyphosphatase activity"/>
    <property type="evidence" value="ECO:0007669"/>
    <property type="project" value="TreeGrafter"/>
</dbReference>
<dbReference type="OrthoDB" id="348678at2759"/>
<dbReference type="GeneID" id="37042640"/>
<keyword evidence="2" id="KW-0325">Glycoprotein</keyword>
<dbReference type="CDD" id="cd00842">
    <property type="entry name" value="MPP_ASMase"/>
    <property type="match status" value="1"/>
</dbReference>
<feature type="signal peptide" evidence="4">
    <location>
        <begin position="1"/>
        <end position="20"/>
    </location>
</feature>
<feature type="region of interest" description="Disordered" evidence="3">
    <location>
        <begin position="424"/>
        <end position="496"/>
    </location>
</feature>
<feature type="chain" id="PRO_5016314483" description="Calcineurin-like phosphoesterase domain-containing protein" evidence="4">
    <location>
        <begin position="21"/>
        <end position="651"/>
    </location>
</feature>
<dbReference type="InterPro" id="IPR041805">
    <property type="entry name" value="ASMase/PPN1_MPP"/>
</dbReference>
<evidence type="ECO:0000259" key="5">
    <source>
        <dbReference type="Pfam" id="PF00149"/>
    </source>
</evidence>
<dbReference type="GO" id="GO:0006798">
    <property type="term" value="P:polyphosphate catabolic process"/>
    <property type="evidence" value="ECO:0007669"/>
    <property type="project" value="TreeGrafter"/>
</dbReference>
<evidence type="ECO:0000256" key="3">
    <source>
        <dbReference type="SAM" id="MobiDB-lite"/>
    </source>
</evidence>
<evidence type="ECO:0000313" key="6">
    <source>
        <dbReference type="EMBL" id="PWN94037.1"/>
    </source>
</evidence>
<name>A0A316YX64_9BASI</name>
<reference evidence="6 7" key="1">
    <citation type="journal article" date="2018" name="Mol. Biol. Evol.">
        <title>Broad Genomic Sampling Reveals a Smut Pathogenic Ancestry of the Fungal Clade Ustilaginomycotina.</title>
        <authorList>
            <person name="Kijpornyongpan T."/>
            <person name="Mondo S.J."/>
            <person name="Barry K."/>
            <person name="Sandor L."/>
            <person name="Lee J."/>
            <person name="Lipzen A."/>
            <person name="Pangilinan J."/>
            <person name="LaButti K."/>
            <person name="Hainaut M."/>
            <person name="Henrissat B."/>
            <person name="Grigoriev I.V."/>
            <person name="Spatafora J.W."/>
            <person name="Aime M.C."/>
        </authorList>
    </citation>
    <scope>NUCLEOTIDE SEQUENCE [LARGE SCALE GENOMIC DNA]</scope>
    <source>
        <strain evidence="6 7">MCA 4198</strain>
    </source>
</reference>
<dbReference type="InterPro" id="IPR004843">
    <property type="entry name" value="Calcineurin-like_PHP"/>
</dbReference>
<dbReference type="SUPFAM" id="SSF56300">
    <property type="entry name" value="Metallo-dependent phosphatases"/>
    <property type="match status" value="1"/>
</dbReference>
<dbReference type="GO" id="GO:0000324">
    <property type="term" value="C:fungal-type vacuole"/>
    <property type="evidence" value="ECO:0007669"/>
    <property type="project" value="TreeGrafter"/>
</dbReference>
<sequence>MLARISVFGLLALKAASAAADRGQLVFQSTDPANVPERPLYGRFLHFTDIHPDKFYTPGTSVNDACHGKSKAFPQEGQMMCQDYDDTTMTKKKKKKKKERKNRAGFWGTGISVCDSPTRLVIATLDWLARNWMVPSEEDANVYSEGVDFILWTGDTARHDIDFTHPRSAEEIFGYNRWALEEVEKRFPGVPIVPSVGNNDIIPHNIMFPGPNQMTKAFEEIWSKHIPESERDAFRQGGYFSTEVIPGELAVISLNTLYWYDNNAAVRGCKGKQDPGSLHLDWLESKLIELRNASVQSHLIGHVPPTAGNLFPHCYDRYTDIVLRYQDSIVGQHFGHMNIDSWFLQEEGALATEDEAFNSCTARATERPPFHAETLASDLQKEFDSIPTRQKANLDAYMPFFVAPSVVPTYYPAVRVWTYNATRDPSPPAIPLSNEQASIDSEEELGGDDEEDAACTSLPQKVKIQRSHRRPKHGKKKHKKNAHLPRHVAEDSPARKNGYRTMLGYSQWILDIDRANREDQGPSEEKGVEYQLEYTTYNAKTLWSEFREEGTGPNAHVPVPKALLQKQLDRLGLDSPDVSASRTSWQSWWRGRKARKHIKRWTEYGLPSITVDHVLEWGRELAASAGSGKRKKRGVWKRFVDRIYTESGATD</sequence>
<dbReference type="FunCoup" id="A0A316YX64">
    <property type="interactions" value="49"/>
</dbReference>
<accession>A0A316YX64</accession>
<gene>
    <name evidence="6" type="ORF">FA10DRAFT_264629</name>
</gene>